<evidence type="ECO:0000313" key="2">
    <source>
        <dbReference type="EMBL" id="RDI69101.1"/>
    </source>
</evidence>
<evidence type="ECO:0000313" key="3">
    <source>
        <dbReference type="Proteomes" id="UP000254869"/>
    </source>
</evidence>
<organism evidence="2 3">
    <name type="scientific">Nocardia pseudobrasiliensis</name>
    <dbReference type="NCBI Taxonomy" id="45979"/>
    <lineage>
        <taxon>Bacteria</taxon>
        <taxon>Bacillati</taxon>
        <taxon>Actinomycetota</taxon>
        <taxon>Actinomycetes</taxon>
        <taxon>Mycobacteriales</taxon>
        <taxon>Nocardiaceae</taxon>
        <taxon>Nocardia</taxon>
    </lineage>
</organism>
<protein>
    <submittedName>
        <fullName evidence="2">Uncharacterized protein</fullName>
    </submittedName>
</protein>
<sequence length="49" mass="5510">MIENTKSKQESRKVANPVVWPDPSPLQSWWDAVMRGDGGFNHRVAQATS</sequence>
<feature type="compositionally biased region" description="Basic and acidic residues" evidence="1">
    <location>
        <begin position="1"/>
        <end position="13"/>
    </location>
</feature>
<dbReference type="AlphaFoldDB" id="A0A370IG23"/>
<name>A0A370IG23_9NOCA</name>
<dbReference type="EMBL" id="QQBC01000001">
    <property type="protein sequence ID" value="RDI69101.1"/>
    <property type="molecule type" value="Genomic_DNA"/>
</dbReference>
<gene>
    <name evidence="2" type="ORF">DFR76_101639</name>
</gene>
<reference evidence="2 3" key="1">
    <citation type="submission" date="2018-07" db="EMBL/GenBank/DDBJ databases">
        <title>Genomic Encyclopedia of Type Strains, Phase IV (KMG-IV): sequencing the most valuable type-strain genomes for metagenomic binning, comparative biology and taxonomic classification.</title>
        <authorList>
            <person name="Goeker M."/>
        </authorList>
    </citation>
    <scope>NUCLEOTIDE SEQUENCE [LARGE SCALE GENOMIC DNA]</scope>
    <source>
        <strain evidence="2 3">DSM 44290</strain>
    </source>
</reference>
<accession>A0A370IG23</accession>
<comment type="caution">
    <text evidence="2">The sequence shown here is derived from an EMBL/GenBank/DDBJ whole genome shotgun (WGS) entry which is preliminary data.</text>
</comment>
<dbReference type="Proteomes" id="UP000254869">
    <property type="component" value="Unassembled WGS sequence"/>
</dbReference>
<keyword evidence="3" id="KW-1185">Reference proteome</keyword>
<evidence type="ECO:0000256" key="1">
    <source>
        <dbReference type="SAM" id="MobiDB-lite"/>
    </source>
</evidence>
<feature type="region of interest" description="Disordered" evidence="1">
    <location>
        <begin position="1"/>
        <end position="21"/>
    </location>
</feature>
<proteinExistence type="predicted"/>